<accession>A0A9P7GF98</accession>
<protein>
    <recommendedName>
        <fullName evidence="1">CRAL-TRIO domain-containing protein</fullName>
    </recommendedName>
</protein>
<dbReference type="PROSITE" id="PS50191">
    <property type="entry name" value="CRAL_TRIO"/>
    <property type="match status" value="1"/>
</dbReference>
<dbReference type="Pfam" id="PF03765">
    <property type="entry name" value="CRAL_TRIO_N"/>
    <property type="match status" value="1"/>
</dbReference>
<comment type="caution">
    <text evidence="2">The sequence shown here is derived from an EMBL/GenBank/DDBJ whole genome shotgun (WGS) entry which is preliminary data.</text>
</comment>
<dbReference type="OrthoDB" id="75724at2759"/>
<organism evidence="2 3">
    <name type="scientific">Asterophora parasitica</name>
    <dbReference type="NCBI Taxonomy" id="117018"/>
    <lineage>
        <taxon>Eukaryota</taxon>
        <taxon>Fungi</taxon>
        <taxon>Dikarya</taxon>
        <taxon>Basidiomycota</taxon>
        <taxon>Agaricomycotina</taxon>
        <taxon>Agaricomycetes</taxon>
        <taxon>Agaricomycetidae</taxon>
        <taxon>Agaricales</taxon>
        <taxon>Tricholomatineae</taxon>
        <taxon>Lyophyllaceae</taxon>
        <taxon>Asterophora</taxon>
    </lineage>
</organism>
<dbReference type="SMART" id="SM00516">
    <property type="entry name" value="SEC14"/>
    <property type="match status" value="1"/>
</dbReference>
<evidence type="ECO:0000313" key="3">
    <source>
        <dbReference type="Proteomes" id="UP000775547"/>
    </source>
</evidence>
<evidence type="ECO:0000313" key="2">
    <source>
        <dbReference type="EMBL" id="KAG5645927.1"/>
    </source>
</evidence>
<dbReference type="GO" id="GO:0008526">
    <property type="term" value="F:phosphatidylinositol transfer activity"/>
    <property type="evidence" value="ECO:0007669"/>
    <property type="project" value="TreeGrafter"/>
</dbReference>
<proteinExistence type="predicted"/>
<dbReference type="EMBL" id="JABCKV010000029">
    <property type="protein sequence ID" value="KAG5645927.1"/>
    <property type="molecule type" value="Genomic_DNA"/>
</dbReference>
<dbReference type="Pfam" id="PF00650">
    <property type="entry name" value="CRAL_TRIO"/>
    <property type="match status" value="1"/>
</dbReference>
<dbReference type="InterPro" id="IPR036273">
    <property type="entry name" value="CRAL/TRIO_N_dom_sf"/>
</dbReference>
<reference evidence="2" key="2">
    <citation type="submission" date="2021-10" db="EMBL/GenBank/DDBJ databases">
        <title>Phylogenomics reveals ancestral predisposition of the termite-cultivated fungus Termitomyces towards a domesticated lifestyle.</title>
        <authorList>
            <person name="Auxier B."/>
            <person name="Grum-Grzhimaylo A."/>
            <person name="Cardenas M.E."/>
            <person name="Lodge J.D."/>
            <person name="Laessoe T."/>
            <person name="Pedersen O."/>
            <person name="Smith M.E."/>
            <person name="Kuyper T.W."/>
            <person name="Franco-Molano E.A."/>
            <person name="Baroni T.J."/>
            <person name="Aanen D.K."/>
        </authorList>
    </citation>
    <scope>NUCLEOTIDE SEQUENCE</scope>
    <source>
        <strain evidence="2">AP01</strain>
        <tissue evidence="2">Mycelium</tissue>
    </source>
</reference>
<feature type="domain" description="CRAL-TRIO" evidence="1">
    <location>
        <begin position="106"/>
        <end position="278"/>
    </location>
</feature>
<reference evidence="2" key="1">
    <citation type="submission" date="2020-07" db="EMBL/GenBank/DDBJ databases">
        <authorList>
            <person name="Nieuwenhuis M."/>
            <person name="Van De Peppel L.J.J."/>
        </authorList>
    </citation>
    <scope>NUCLEOTIDE SEQUENCE</scope>
    <source>
        <strain evidence="2">AP01</strain>
        <tissue evidence="2">Mycelium</tissue>
    </source>
</reference>
<dbReference type="CDD" id="cd00170">
    <property type="entry name" value="SEC14"/>
    <property type="match status" value="1"/>
</dbReference>
<name>A0A9P7GF98_9AGAR</name>
<dbReference type="SUPFAM" id="SSF52087">
    <property type="entry name" value="CRAL/TRIO domain"/>
    <property type="match status" value="1"/>
</dbReference>
<dbReference type="InterPro" id="IPR001251">
    <property type="entry name" value="CRAL-TRIO_dom"/>
</dbReference>
<dbReference type="Gene3D" id="3.40.525.10">
    <property type="entry name" value="CRAL-TRIO lipid binding domain"/>
    <property type="match status" value="1"/>
</dbReference>
<dbReference type="SUPFAM" id="SSF46938">
    <property type="entry name" value="CRAL/TRIO N-terminal domain"/>
    <property type="match status" value="1"/>
</dbReference>
<dbReference type="PANTHER" id="PTHR45824:SF29">
    <property type="entry name" value="GH16843P"/>
    <property type="match status" value="1"/>
</dbReference>
<gene>
    <name evidence="2" type="ORF">DXG03_004716</name>
</gene>
<evidence type="ECO:0000259" key="1">
    <source>
        <dbReference type="PROSITE" id="PS50191"/>
    </source>
</evidence>
<dbReference type="Proteomes" id="UP000775547">
    <property type="component" value="Unassembled WGS sequence"/>
</dbReference>
<dbReference type="AlphaFoldDB" id="A0A9P7GF98"/>
<dbReference type="InterPro" id="IPR011074">
    <property type="entry name" value="CRAL/TRIO_N_dom"/>
</dbReference>
<dbReference type="InterPro" id="IPR052578">
    <property type="entry name" value="PI_Transfer_CRAL-TRIO"/>
</dbReference>
<dbReference type="PANTHER" id="PTHR45824">
    <property type="entry name" value="GH16843P"/>
    <property type="match status" value="1"/>
</dbReference>
<dbReference type="InterPro" id="IPR036865">
    <property type="entry name" value="CRAL-TRIO_dom_sf"/>
</dbReference>
<keyword evidence="3" id="KW-1185">Reference proteome</keyword>
<sequence>MSEKIYVPISPPTLLESDPRANLSDVERALYEEVLKHFSDSEYQIPGIEEKGRLTEAEKFWLSYECLLRYLRAVKWKSAAAAITRLESTLKWRREYGIEDIVSASHVEPEAVTGKQVLFGYDTRGRPALYLFPSRQNTDEPTRQIQMTVWMLERTIDLMGPGIETLALLINYGDKAGNPSLGVARTVLNILQDHYPERLGAALILNVPFLLNAFYKLINPFIDPVSREKMKFNPEPVKDGLFTGDMLMSEWWGGDQNFEYIHEKYWPALVGSCEARRASWLEKWRALGGKVGLKEWEYKDIDTPQVVDTKAADAKAVVDSEKISDVLTTESRVPTLAAA</sequence>